<evidence type="ECO:0000256" key="1">
    <source>
        <dbReference type="SAM" id="MobiDB-lite"/>
    </source>
</evidence>
<dbReference type="Proteomes" id="UP000000763">
    <property type="component" value="Chromosome 6"/>
</dbReference>
<feature type="region of interest" description="Disordered" evidence="1">
    <location>
        <begin position="18"/>
        <end position="41"/>
    </location>
</feature>
<name>Q5VMK7_ORYSJ</name>
<proteinExistence type="predicted"/>
<sequence length="167" mass="17883">MVETTHVTWWNKFSSGHEDERKGARAVTDREKGDREQIGGSGAGIATPAALVFPCGGVSVGHPNRHLMEANVLPSRCIKPYRDVGIAAVSSPLESTIFLGGRIEEQEERGAALTLELVFDVDGHSFAKDGDVAEGGLGEGGKQMWSTTLRRVCMPAWATKSMASVET</sequence>
<dbReference type="EMBL" id="AP004806">
    <property type="protein sequence ID" value="BAD69054.1"/>
    <property type="molecule type" value="Genomic_DNA"/>
</dbReference>
<evidence type="ECO:0000313" key="3">
    <source>
        <dbReference type="EMBL" id="BAD69318.1"/>
    </source>
</evidence>
<reference evidence="4" key="4">
    <citation type="journal article" date="2008" name="Nucleic Acids Res.">
        <title>The rice annotation project database (RAP-DB): 2008 update.</title>
        <authorList>
            <consortium name="The rice annotation project (RAP)"/>
        </authorList>
    </citation>
    <scope>GENOME REANNOTATION</scope>
    <source>
        <strain evidence="4">cv. Nipponbare</strain>
    </source>
</reference>
<dbReference type="AlphaFoldDB" id="Q5VMK7"/>
<feature type="compositionally biased region" description="Basic and acidic residues" evidence="1">
    <location>
        <begin position="18"/>
        <end position="37"/>
    </location>
</feature>
<protein>
    <submittedName>
        <fullName evidence="3">Uncharacterized protein</fullName>
    </submittedName>
</protein>
<reference evidence="2" key="1">
    <citation type="submission" date="2002-02" db="EMBL/GenBank/DDBJ databases">
        <title>Oryza sativa nipponbare(GA3) genomic DNA, chromosome 6, PAC clone:P0710H01.</title>
        <authorList>
            <person name="Sasaki T."/>
            <person name="Matsumoto T."/>
            <person name="Yamamoto K."/>
        </authorList>
    </citation>
    <scope>NUCLEOTIDE SEQUENCE</scope>
</reference>
<dbReference type="EMBL" id="AP006554">
    <property type="protein sequence ID" value="BAD69318.1"/>
    <property type="molecule type" value="Genomic_DNA"/>
</dbReference>
<reference evidence="4" key="3">
    <citation type="journal article" date="2005" name="Nature">
        <title>The map-based sequence of the rice genome.</title>
        <authorList>
            <consortium name="International rice genome sequencing project (IRGSP)"/>
            <person name="Matsumoto T."/>
            <person name="Wu J."/>
            <person name="Kanamori H."/>
            <person name="Katayose Y."/>
            <person name="Fujisawa M."/>
            <person name="Namiki N."/>
            <person name="Mizuno H."/>
            <person name="Yamamoto K."/>
            <person name="Antonio B.A."/>
            <person name="Baba T."/>
            <person name="Sakata K."/>
            <person name="Nagamura Y."/>
            <person name="Aoki H."/>
            <person name="Arikawa K."/>
            <person name="Arita K."/>
            <person name="Bito T."/>
            <person name="Chiden Y."/>
            <person name="Fujitsuka N."/>
            <person name="Fukunaka R."/>
            <person name="Hamada M."/>
            <person name="Harada C."/>
            <person name="Hayashi A."/>
            <person name="Hijishita S."/>
            <person name="Honda M."/>
            <person name="Hosokawa S."/>
            <person name="Ichikawa Y."/>
            <person name="Idonuma A."/>
            <person name="Iijima M."/>
            <person name="Ikeda M."/>
            <person name="Ikeno M."/>
            <person name="Ito K."/>
            <person name="Ito S."/>
            <person name="Ito T."/>
            <person name="Ito Y."/>
            <person name="Ito Y."/>
            <person name="Iwabuchi A."/>
            <person name="Kamiya K."/>
            <person name="Karasawa W."/>
            <person name="Kurita K."/>
            <person name="Katagiri S."/>
            <person name="Kikuta A."/>
            <person name="Kobayashi H."/>
            <person name="Kobayashi N."/>
            <person name="Machita K."/>
            <person name="Maehara T."/>
            <person name="Masukawa M."/>
            <person name="Mizubayashi T."/>
            <person name="Mukai Y."/>
            <person name="Nagasaki H."/>
            <person name="Nagata Y."/>
            <person name="Naito S."/>
            <person name="Nakashima M."/>
            <person name="Nakama Y."/>
            <person name="Nakamichi Y."/>
            <person name="Nakamura M."/>
            <person name="Meguro A."/>
            <person name="Negishi M."/>
            <person name="Ohta I."/>
            <person name="Ohta T."/>
            <person name="Okamoto M."/>
            <person name="Ono N."/>
            <person name="Saji S."/>
            <person name="Sakaguchi M."/>
            <person name="Sakai K."/>
            <person name="Shibata M."/>
            <person name="Shimokawa T."/>
            <person name="Song J."/>
            <person name="Takazaki Y."/>
            <person name="Terasawa K."/>
            <person name="Tsugane M."/>
            <person name="Tsuji K."/>
            <person name="Ueda S."/>
            <person name="Waki K."/>
            <person name="Yamagata H."/>
            <person name="Yamamoto M."/>
            <person name="Yamamoto S."/>
            <person name="Yamane H."/>
            <person name="Yoshiki S."/>
            <person name="Yoshihara R."/>
            <person name="Yukawa K."/>
            <person name="Zhong H."/>
            <person name="Yano M."/>
            <person name="Yuan Q."/>
            <person name="Ouyang S."/>
            <person name="Liu J."/>
            <person name="Jones K.M."/>
            <person name="Gansberger K."/>
            <person name="Moffat K."/>
            <person name="Hill J."/>
            <person name="Bera J."/>
            <person name="Fadrosh D."/>
            <person name="Jin S."/>
            <person name="Johri S."/>
            <person name="Kim M."/>
            <person name="Overton L."/>
            <person name="Reardon M."/>
            <person name="Tsitrin T."/>
            <person name="Vuong H."/>
            <person name="Weaver B."/>
            <person name="Ciecko A."/>
            <person name="Tallon L."/>
            <person name="Jackson J."/>
            <person name="Pai G."/>
            <person name="Aken S.V."/>
            <person name="Utterback T."/>
            <person name="Reidmuller S."/>
            <person name="Feldblyum T."/>
            <person name="Hsiao J."/>
            <person name="Zismann V."/>
            <person name="Iobst S."/>
            <person name="de Vazeille A.R."/>
            <person name="Buell C.R."/>
            <person name="Ying K."/>
            <person name="Li Y."/>
            <person name="Lu T."/>
            <person name="Huang Y."/>
            <person name="Zhao Q."/>
            <person name="Feng Q."/>
            <person name="Zhang L."/>
            <person name="Zhu J."/>
            <person name="Weng Q."/>
            <person name="Mu J."/>
            <person name="Lu Y."/>
            <person name="Fan D."/>
            <person name="Liu Y."/>
            <person name="Guan J."/>
            <person name="Zhang Y."/>
            <person name="Yu S."/>
            <person name="Liu X."/>
            <person name="Zhang Y."/>
            <person name="Hong G."/>
            <person name="Han B."/>
            <person name="Choisne N."/>
            <person name="Demange N."/>
            <person name="Orjeda G."/>
            <person name="Samain S."/>
            <person name="Cattolico L."/>
            <person name="Pelletier E."/>
            <person name="Couloux A."/>
            <person name="Segurens B."/>
            <person name="Wincker P."/>
            <person name="D'Hont A."/>
            <person name="Scarpelli C."/>
            <person name="Weissenbach J."/>
            <person name="Salanoubat M."/>
            <person name="Quetier F."/>
            <person name="Yu Y."/>
            <person name="Kim H.R."/>
            <person name="Rambo T."/>
            <person name="Currie J."/>
            <person name="Collura K."/>
            <person name="Luo M."/>
            <person name="Yang T."/>
            <person name="Ammiraju J.S.S."/>
            <person name="Engler F."/>
            <person name="Soderlund C."/>
            <person name="Wing R.A."/>
            <person name="Palmer L.E."/>
            <person name="de la Bastide M."/>
            <person name="Spiegel L."/>
            <person name="Nascimento L."/>
            <person name="Zutavern T."/>
            <person name="O'Shaughnessy A."/>
            <person name="Dike S."/>
            <person name="Dedhia N."/>
            <person name="Preston R."/>
            <person name="Balija V."/>
            <person name="McCombie W.R."/>
            <person name="Chow T."/>
            <person name="Chen H."/>
            <person name="Chung M."/>
            <person name="Chen C."/>
            <person name="Shaw J."/>
            <person name="Wu H."/>
            <person name="Hsiao K."/>
            <person name="Chao Y."/>
            <person name="Chu M."/>
            <person name="Cheng C."/>
            <person name="Hour A."/>
            <person name="Lee P."/>
            <person name="Lin S."/>
            <person name="Lin Y."/>
            <person name="Liou J."/>
            <person name="Liu S."/>
            <person name="Hsing Y."/>
            <person name="Raghuvanshi S."/>
            <person name="Mohanty A."/>
            <person name="Bharti A.K."/>
            <person name="Gaur A."/>
            <person name="Gupta V."/>
            <person name="Kumar D."/>
            <person name="Ravi V."/>
            <person name="Vij S."/>
            <person name="Kapur A."/>
            <person name="Khurana P."/>
            <person name="Khurana P."/>
            <person name="Khurana J.P."/>
            <person name="Tyagi A.K."/>
            <person name="Gaikwad K."/>
            <person name="Singh A."/>
            <person name="Dalal V."/>
            <person name="Srivastava S."/>
            <person name="Dixit A."/>
            <person name="Pal A.K."/>
            <person name="Ghazi I.A."/>
            <person name="Yadav M."/>
            <person name="Pandit A."/>
            <person name="Bhargava A."/>
            <person name="Sureshbabu K."/>
            <person name="Batra K."/>
            <person name="Sharma T.R."/>
            <person name="Mohapatra T."/>
            <person name="Singh N.K."/>
            <person name="Messing J."/>
            <person name="Nelson A.B."/>
            <person name="Fuks G."/>
            <person name="Kavchok S."/>
            <person name="Keizer G."/>
            <person name="Linton E."/>
            <person name="Llaca V."/>
            <person name="Song R."/>
            <person name="Tanyolac B."/>
            <person name="Young S."/>
            <person name="Ho-Il K."/>
            <person name="Hahn J.H."/>
            <person name="Sangsakoo G."/>
            <person name="Vanavichit A."/>
            <person name="de Mattos Luiz.A.T."/>
            <person name="Zimmer P.D."/>
            <person name="Malone G."/>
            <person name="Dellagostin O."/>
            <person name="de Oliveira A.C."/>
            <person name="Bevan M."/>
            <person name="Bancroft I."/>
            <person name="Minx P."/>
            <person name="Cordum H."/>
            <person name="Wilson R."/>
            <person name="Cheng Z."/>
            <person name="Jin W."/>
            <person name="Jiang J."/>
            <person name="Leong S.A."/>
            <person name="Iwama H."/>
            <person name="Gojobori T."/>
            <person name="Itoh T."/>
            <person name="Niimura Y."/>
            <person name="Fujii Y."/>
            <person name="Habara T."/>
            <person name="Sakai H."/>
            <person name="Sato Y."/>
            <person name="Wilson G."/>
            <person name="Kumar K."/>
            <person name="McCouch S."/>
            <person name="Juretic N."/>
            <person name="Hoen D."/>
            <person name="Wright S."/>
            <person name="Bruskiewich R."/>
            <person name="Bureau T."/>
            <person name="Miyao A."/>
            <person name="Hirochika H."/>
            <person name="Nishikawa T."/>
            <person name="Kadowaki K."/>
            <person name="Sugiura M."/>
            <person name="Burr B."/>
            <person name="Sasaki T."/>
        </authorList>
    </citation>
    <scope>NUCLEOTIDE SEQUENCE [LARGE SCALE GENOMIC DNA]</scope>
    <source>
        <strain evidence="4">cv. Nipponbare</strain>
    </source>
</reference>
<accession>Q5VMK7</accession>
<evidence type="ECO:0000313" key="4">
    <source>
        <dbReference type="Proteomes" id="UP000000763"/>
    </source>
</evidence>
<evidence type="ECO:0000313" key="2">
    <source>
        <dbReference type="EMBL" id="BAD69054.1"/>
    </source>
</evidence>
<reference evidence="3" key="2">
    <citation type="submission" date="2003-07" db="EMBL/GenBank/DDBJ databases">
        <title>Oryza sativa nipponbare(GA3) genomic DNA, chromosome 6, PAC clone:P0529C07.</title>
        <authorList>
            <person name="Sasaki T."/>
            <person name="Matsumoto T."/>
            <person name="Katayose Y."/>
        </authorList>
    </citation>
    <scope>NUCLEOTIDE SEQUENCE</scope>
</reference>
<gene>
    <name evidence="3" type="ORF">P0529C07.9</name>
    <name evidence="2" type="ORF">P0710H01.21</name>
</gene>
<organism evidence="3 4">
    <name type="scientific">Oryza sativa subsp. japonica</name>
    <name type="common">Rice</name>
    <dbReference type="NCBI Taxonomy" id="39947"/>
    <lineage>
        <taxon>Eukaryota</taxon>
        <taxon>Viridiplantae</taxon>
        <taxon>Streptophyta</taxon>
        <taxon>Embryophyta</taxon>
        <taxon>Tracheophyta</taxon>
        <taxon>Spermatophyta</taxon>
        <taxon>Magnoliopsida</taxon>
        <taxon>Liliopsida</taxon>
        <taxon>Poales</taxon>
        <taxon>Poaceae</taxon>
        <taxon>BOP clade</taxon>
        <taxon>Oryzoideae</taxon>
        <taxon>Oryzeae</taxon>
        <taxon>Oryzinae</taxon>
        <taxon>Oryza</taxon>
        <taxon>Oryza sativa</taxon>
    </lineage>
</organism>